<evidence type="ECO:0000313" key="4">
    <source>
        <dbReference type="EMBL" id="DAF91530.1"/>
    </source>
</evidence>
<dbReference type="InterPro" id="IPR024455">
    <property type="entry name" value="Phage_capsid"/>
</dbReference>
<evidence type="ECO:0000256" key="1">
    <source>
        <dbReference type="ARBA" id="ARBA00004328"/>
    </source>
</evidence>
<dbReference type="Gene3D" id="3.30.2320.10">
    <property type="entry name" value="hypothetical protein PF0899 domain"/>
    <property type="match status" value="1"/>
</dbReference>
<dbReference type="InterPro" id="IPR054612">
    <property type="entry name" value="Phage_capsid-like_C"/>
</dbReference>
<protein>
    <submittedName>
        <fullName evidence="4">Major capsid protein</fullName>
    </submittedName>
</protein>
<dbReference type="EMBL" id="BK016056">
    <property type="protein sequence ID" value="DAF91530.1"/>
    <property type="molecule type" value="Genomic_DNA"/>
</dbReference>
<organism evidence="4">
    <name type="scientific">Siphoviridae sp. ctevH2</name>
    <dbReference type="NCBI Taxonomy" id="2825593"/>
    <lineage>
        <taxon>Viruses</taxon>
        <taxon>Duplodnaviria</taxon>
        <taxon>Heunggongvirae</taxon>
        <taxon>Uroviricota</taxon>
        <taxon>Caudoviricetes</taxon>
    </lineage>
</organism>
<dbReference type="GO" id="GO:0044423">
    <property type="term" value="C:virion component"/>
    <property type="evidence" value="ECO:0007669"/>
    <property type="project" value="UniProtKB-KW"/>
</dbReference>
<sequence length="282" mass="30563">MVNSLSTASELTQEQVQRILIQPLTDRSVFLAAGPRVFDTNGSQVRIPKMGAATDPKWHGENEQISEVDASFSEITLLPSTMKSVKVITRFSNELARQSIIALDATLRDRLVTDVANKLDAQFLGNQGDGKTTPKGLFAYADVQTIDASGPLTLDLLHDAWGKALAANVNMAATRWLILPGDFTKLRKIKDNANRYMLQPDPTQDGVFRLLGAPVTVTSRIPAGCAALADFSQIAVARDTAPSVKILTERYADFDQQAIRVVARYDAAPLNPEAVVTLTGIA</sequence>
<feature type="domain" description="Phage capsid-like C-terminal" evidence="3">
    <location>
        <begin position="13"/>
        <end position="279"/>
    </location>
</feature>
<dbReference type="SUPFAM" id="SSF56563">
    <property type="entry name" value="Major capsid protein gp5"/>
    <property type="match status" value="1"/>
</dbReference>
<accession>A0A8S5UAW1</accession>
<keyword evidence="2" id="KW-0946">Virion</keyword>
<evidence type="ECO:0000259" key="3">
    <source>
        <dbReference type="Pfam" id="PF05065"/>
    </source>
</evidence>
<name>A0A8S5UAW1_9CAUD</name>
<comment type="subcellular location">
    <subcellularLocation>
        <location evidence="1">Virion</location>
    </subcellularLocation>
</comment>
<proteinExistence type="predicted"/>
<dbReference type="Gene3D" id="3.30.2400.10">
    <property type="entry name" value="Major capsid protein gp5"/>
    <property type="match status" value="1"/>
</dbReference>
<evidence type="ECO:0000256" key="2">
    <source>
        <dbReference type="ARBA" id="ARBA00022844"/>
    </source>
</evidence>
<dbReference type="NCBIfam" id="TIGR01554">
    <property type="entry name" value="major_cap_HK97"/>
    <property type="match status" value="1"/>
</dbReference>
<reference evidence="4" key="1">
    <citation type="journal article" date="2021" name="Proc. Natl. Acad. Sci. U.S.A.">
        <title>A Catalog of Tens of Thousands of Viruses from Human Metagenomes Reveals Hidden Associations with Chronic Diseases.</title>
        <authorList>
            <person name="Tisza M.J."/>
            <person name="Buck C.B."/>
        </authorList>
    </citation>
    <scope>NUCLEOTIDE SEQUENCE</scope>
    <source>
        <strain evidence="4">CtevH2</strain>
    </source>
</reference>
<dbReference type="Pfam" id="PF05065">
    <property type="entry name" value="Phage_capsid"/>
    <property type="match status" value="1"/>
</dbReference>